<keyword evidence="3" id="KW-1185">Reference proteome</keyword>
<sequence>MASGRATHPTQVRPFQFPIVPLLPIPPSNNILSDDPPTGETMHESSSQSLSNYARSSSNLQAIPNMEIAHFCDHVLSTPASAAYRIFSLGIHQEVRFTIRHRYLLLGVQPSYGQPFFLRLNRAAGRDRNLWLRLRSVSSKFPANDRVVISCNEEALHTPPMNTLSHVTFQRDYPCLGDLAILLNIVEKESTTYTLYPENCWFFCSVVQELLTETFPHSGSMNSAFTYLCPTVRGIIATRWATERNLRGCE</sequence>
<comment type="caution">
    <text evidence="2">The sequence shown here is derived from an EMBL/GenBank/DDBJ whole genome shotgun (WGS) entry which is preliminary data.</text>
</comment>
<dbReference type="OrthoDB" id="3162983at2759"/>
<dbReference type="EMBL" id="MU128919">
    <property type="protein sequence ID" value="KAF9519260.1"/>
    <property type="molecule type" value="Genomic_DNA"/>
</dbReference>
<evidence type="ECO:0000313" key="3">
    <source>
        <dbReference type="Proteomes" id="UP000886523"/>
    </source>
</evidence>
<dbReference type="AlphaFoldDB" id="A0A9P6B845"/>
<accession>A0A9P6B845</accession>
<proteinExistence type="predicted"/>
<dbReference type="Proteomes" id="UP000886523">
    <property type="component" value="Unassembled WGS sequence"/>
</dbReference>
<protein>
    <submittedName>
        <fullName evidence="2">Uncharacterized protein</fullName>
    </submittedName>
</protein>
<evidence type="ECO:0000313" key="2">
    <source>
        <dbReference type="EMBL" id="KAF9519260.1"/>
    </source>
</evidence>
<gene>
    <name evidence="2" type="ORF">BS47DRAFT_84473</name>
</gene>
<evidence type="ECO:0000256" key="1">
    <source>
        <dbReference type="SAM" id="MobiDB-lite"/>
    </source>
</evidence>
<name>A0A9P6B845_9AGAM</name>
<organism evidence="2 3">
    <name type="scientific">Hydnum rufescens UP504</name>
    <dbReference type="NCBI Taxonomy" id="1448309"/>
    <lineage>
        <taxon>Eukaryota</taxon>
        <taxon>Fungi</taxon>
        <taxon>Dikarya</taxon>
        <taxon>Basidiomycota</taxon>
        <taxon>Agaricomycotina</taxon>
        <taxon>Agaricomycetes</taxon>
        <taxon>Cantharellales</taxon>
        <taxon>Hydnaceae</taxon>
        <taxon>Hydnum</taxon>
    </lineage>
</organism>
<feature type="region of interest" description="Disordered" evidence="1">
    <location>
        <begin position="30"/>
        <end position="51"/>
    </location>
</feature>
<reference evidence="2" key="1">
    <citation type="journal article" date="2020" name="Nat. Commun.">
        <title>Large-scale genome sequencing of mycorrhizal fungi provides insights into the early evolution of symbiotic traits.</title>
        <authorList>
            <person name="Miyauchi S."/>
            <person name="Kiss E."/>
            <person name="Kuo A."/>
            <person name="Drula E."/>
            <person name="Kohler A."/>
            <person name="Sanchez-Garcia M."/>
            <person name="Morin E."/>
            <person name="Andreopoulos B."/>
            <person name="Barry K.W."/>
            <person name="Bonito G."/>
            <person name="Buee M."/>
            <person name="Carver A."/>
            <person name="Chen C."/>
            <person name="Cichocki N."/>
            <person name="Clum A."/>
            <person name="Culley D."/>
            <person name="Crous P.W."/>
            <person name="Fauchery L."/>
            <person name="Girlanda M."/>
            <person name="Hayes R.D."/>
            <person name="Keri Z."/>
            <person name="LaButti K."/>
            <person name="Lipzen A."/>
            <person name="Lombard V."/>
            <person name="Magnuson J."/>
            <person name="Maillard F."/>
            <person name="Murat C."/>
            <person name="Nolan M."/>
            <person name="Ohm R.A."/>
            <person name="Pangilinan J."/>
            <person name="Pereira M.F."/>
            <person name="Perotto S."/>
            <person name="Peter M."/>
            <person name="Pfister S."/>
            <person name="Riley R."/>
            <person name="Sitrit Y."/>
            <person name="Stielow J.B."/>
            <person name="Szollosi G."/>
            <person name="Zifcakova L."/>
            <person name="Stursova M."/>
            <person name="Spatafora J.W."/>
            <person name="Tedersoo L."/>
            <person name="Vaario L.M."/>
            <person name="Yamada A."/>
            <person name="Yan M."/>
            <person name="Wang P."/>
            <person name="Xu J."/>
            <person name="Bruns T."/>
            <person name="Baldrian P."/>
            <person name="Vilgalys R."/>
            <person name="Dunand C."/>
            <person name="Henrissat B."/>
            <person name="Grigoriev I.V."/>
            <person name="Hibbett D."/>
            <person name="Nagy L.G."/>
            <person name="Martin F.M."/>
        </authorList>
    </citation>
    <scope>NUCLEOTIDE SEQUENCE</scope>
    <source>
        <strain evidence="2">UP504</strain>
    </source>
</reference>